<evidence type="ECO:0000256" key="6">
    <source>
        <dbReference type="ARBA" id="ARBA00023004"/>
    </source>
</evidence>
<keyword evidence="2" id="KW-0004">4Fe-4S</keyword>
<dbReference type="SUPFAM" id="SSF100950">
    <property type="entry name" value="NagB/RpiA/CoA transferase-like"/>
    <property type="match status" value="1"/>
</dbReference>
<sequence>MSNAGGNRSGIAGAAGATVKERADLALNDDFLRQAVKFTTERLRGGKQAAAEDHGNWDEWRDRGRHIRLHTIAHLDYYLQQFAENARANGVHVHFADTAAEAVSLSLAIAKQKQANTVVKSKSMVTEELHLNQALAGIGVEAIETDLGEYIIQLAGETPSHIIIPAIHKNRYQIAELLSAEAGEDLAPDTTILAGFVRKKLREKFLEADIGMTGCNFAIAETGSMVLFENEGNARMVTTVPKTQITLMGMERIIPSWADLEVMATLLPRSATGQRLTVYMSGITGPRRDGEGDGPEEMHIIVIDNGRSLQLGDPEFQELLNCIRCGACLNACPVYRHIGGHAYGGTYSGPIGAVLTPALNKTVEEWDDIANASSLCGACYEACPVKIPLHEMLIYLRRRKNESGKTDAAEKLGMKAYAAVMSDAGRYKGLLKLGRLGQRLVVRDGGISLKLGPLKGWNSYRVAPSLSKHSFREQWGTLEQEIRSGLQEMDPAMKKRMEDHLANRKG</sequence>
<dbReference type="GO" id="GO:0006089">
    <property type="term" value="P:lactate metabolic process"/>
    <property type="evidence" value="ECO:0007669"/>
    <property type="project" value="InterPro"/>
</dbReference>
<organism evidence="9 10">
    <name type="scientific">Paenibacillus swuensis</name>
    <dbReference type="NCBI Taxonomy" id="1178515"/>
    <lineage>
        <taxon>Bacteria</taxon>
        <taxon>Bacillati</taxon>
        <taxon>Bacillota</taxon>
        <taxon>Bacilli</taxon>
        <taxon>Bacillales</taxon>
        <taxon>Paenibacillaceae</taxon>
        <taxon>Paenibacillus</taxon>
    </lineage>
</organism>
<accession>A0A172TGY8</accession>
<evidence type="ECO:0000256" key="5">
    <source>
        <dbReference type="ARBA" id="ARBA00022982"/>
    </source>
</evidence>
<dbReference type="PANTHER" id="PTHR47153">
    <property type="entry name" value="LACTATE UTILIZATION PROTEIN B"/>
    <property type="match status" value="1"/>
</dbReference>
<dbReference type="PROSITE" id="PS00198">
    <property type="entry name" value="4FE4S_FER_1"/>
    <property type="match status" value="1"/>
</dbReference>
<keyword evidence="3" id="KW-0479">Metal-binding</keyword>
<gene>
    <name evidence="9" type="ORF">SY83_08275</name>
</gene>
<dbReference type="PROSITE" id="PS51379">
    <property type="entry name" value="4FE4S_FER_2"/>
    <property type="match status" value="1"/>
</dbReference>
<keyword evidence="7" id="KW-0411">Iron-sulfur</keyword>
<keyword evidence="1" id="KW-0813">Transport</keyword>
<keyword evidence="6" id="KW-0408">Iron</keyword>
<dbReference type="InterPro" id="IPR004452">
    <property type="entry name" value="LutB/LldF"/>
</dbReference>
<dbReference type="Pfam" id="PF13183">
    <property type="entry name" value="Fer4_8"/>
    <property type="match status" value="1"/>
</dbReference>
<dbReference type="NCBIfam" id="TIGR00273">
    <property type="entry name" value="LutB/LldF family L-lactate oxidation iron-sulfur protein"/>
    <property type="match status" value="1"/>
</dbReference>
<evidence type="ECO:0000313" key="9">
    <source>
        <dbReference type="EMBL" id="ANE46270.1"/>
    </source>
</evidence>
<dbReference type="Proteomes" id="UP000076927">
    <property type="component" value="Chromosome"/>
</dbReference>
<keyword evidence="5" id="KW-0249">Electron transport</keyword>
<dbReference type="KEGG" id="pswu:SY83_08275"/>
<dbReference type="PATRIC" id="fig|1178515.4.peg.1646"/>
<dbReference type="GO" id="GO:0051539">
    <property type="term" value="F:4 iron, 4 sulfur cluster binding"/>
    <property type="evidence" value="ECO:0007669"/>
    <property type="project" value="UniProtKB-KW"/>
</dbReference>
<evidence type="ECO:0000256" key="4">
    <source>
        <dbReference type="ARBA" id="ARBA00022737"/>
    </source>
</evidence>
<dbReference type="STRING" id="1178515.SY83_08275"/>
<dbReference type="InterPro" id="IPR024569">
    <property type="entry name" value="LutB_C"/>
</dbReference>
<dbReference type="Pfam" id="PF02589">
    <property type="entry name" value="LUD_dom"/>
    <property type="match status" value="1"/>
</dbReference>
<dbReference type="InterPro" id="IPR003741">
    <property type="entry name" value="LUD_dom"/>
</dbReference>
<evidence type="ECO:0000256" key="2">
    <source>
        <dbReference type="ARBA" id="ARBA00022485"/>
    </source>
</evidence>
<dbReference type="Gene3D" id="1.10.1060.10">
    <property type="entry name" value="Alpha-helical ferredoxin"/>
    <property type="match status" value="1"/>
</dbReference>
<dbReference type="InterPro" id="IPR024185">
    <property type="entry name" value="FTHF_cligase-like_sf"/>
</dbReference>
<name>A0A172TGY8_9BACL</name>
<evidence type="ECO:0000256" key="7">
    <source>
        <dbReference type="ARBA" id="ARBA00023014"/>
    </source>
</evidence>
<reference evidence="9 10" key="1">
    <citation type="submission" date="2015-01" db="EMBL/GenBank/DDBJ databases">
        <title>Paenibacillus swuensis/DY6/whole genome sequencing.</title>
        <authorList>
            <person name="Kim M.K."/>
            <person name="Srinivasan S."/>
            <person name="Lee J.-J."/>
        </authorList>
    </citation>
    <scope>NUCLEOTIDE SEQUENCE [LARGE SCALE GENOMIC DNA]</scope>
    <source>
        <strain evidence="9 10">DY6</strain>
    </source>
</reference>
<keyword evidence="4" id="KW-0677">Repeat</keyword>
<dbReference type="EMBL" id="CP011388">
    <property type="protein sequence ID" value="ANE46270.1"/>
    <property type="molecule type" value="Genomic_DNA"/>
</dbReference>
<dbReference type="AlphaFoldDB" id="A0A172TGY8"/>
<dbReference type="InterPro" id="IPR037171">
    <property type="entry name" value="NagB/RpiA_transferase-like"/>
</dbReference>
<dbReference type="GO" id="GO:0046872">
    <property type="term" value="F:metal ion binding"/>
    <property type="evidence" value="ECO:0007669"/>
    <property type="project" value="UniProtKB-KW"/>
</dbReference>
<feature type="domain" description="4Fe-4S ferredoxin-type" evidence="8">
    <location>
        <begin position="312"/>
        <end position="343"/>
    </location>
</feature>
<dbReference type="InterPro" id="IPR009051">
    <property type="entry name" value="Helical_ferredxn"/>
</dbReference>
<evidence type="ECO:0000313" key="10">
    <source>
        <dbReference type="Proteomes" id="UP000076927"/>
    </source>
</evidence>
<dbReference type="InterPro" id="IPR017900">
    <property type="entry name" value="4Fe4S_Fe_S_CS"/>
</dbReference>
<proteinExistence type="predicted"/>
<dbReference type="Gene3D" id="3.40.50.10420">
    <property type="entry name" value="NagB/RpiA/CoA transferase-like"/>
    <property type="match status" value="1"/>
</dbReference>
<keyword evidence="10" id="KW-1185">Reference proteome</keyword>
<evidence type="ECO:0000256" key="1">
    <source>
        <dbReference type="ARBA" id="ARBA00022448"/>
    </source>
</evidence>
<evidence type="ECO:0000256" key="3">
    <source>
        <dbReference type="ARBA" id="ARBA00022723"/>
    </source>
</evidence>
<dbReference type="InterPro" id="IPR017896">
    <property type="entry name" value="4Fe4S_Fe-S-bd"/>
</dbReference>
<dbReference type="SUPFAM" id="SSF46548">
    <property type="entry name" value="alpha-helical ferredoxin"/>
    <property type="match status" value="1"/>
</dbReference>
<dbReference type="Pfam" id="PF11870">
    <property type="entry name" value="LutB_C"/>
    <property type="match status" value="1"/>
</dbReference>
<dbReference type="PANTHER" id="PTHR47153:SF2">
    <property type="entry name" value="LACTATE UTILIZATION PROTEIN B"/>
    <property type="match status" value="1"/>
</dbReference>
<evidence type="ECO:0000259" key="8">
    <source>
        <dbReference type="PROSITE" id="PS51379"/>
    </source>
</evidence>
<dbReference type="RefSeq" id="WP_068605807.1">
    <property type="nucleotide sequence ID" value="NZ_CP011388.1"/>
</dbReference>
<dbReference type="OrthoDB" id="9782337at2"/>
<protein>
    <submittedName>
        <fullName evidence="9">Amino acid dehydrogenase</fullName>
    </submittedName>
</protein>